<accession>A0A067QAY3</accession>
<name>A0A067QAY3_9AGAM</name>
<dbReference type="OrthoDB" id="2680369at2759"/>
<protein>
    <submittedName>
        <fullName evidence="2">Uncharacterized protein</fullName>
    </submittedName>
</protein>
<dbReference type="AlphaFoldDB" id="A0A067QAY3"/>
<reference evidence="3" key="1">
    <citation type="journal article" date="2014" name="Proc. Natl. Acad. Sci. U.S.A.">
        <title>Extensive sampling of basidiomycete genomes demonstrates inadequacy of the white-rot/brown-rot paradigm for wood decay fungi.</title>
        <authorList>
            <person name="Riley R."/>
            <person name="Salamov A.A."/>
            <person name="Brown D.W."/>
            <person name="Nagy L.G."/>
            <person name="Floudas D."/>
            <person name="Held B.W."/>
            <person name="Levasseur A."/>
            <person name="Lombard V."/>
            <person name="Morin E."/>
            <person name="Otillar R."/>
            <person name="Lindquist E.A."/>
            <person name="Sun H."/>
            <person name="LaButti K.M."/>
            <person name="Schmutz J."/>
            <person name="Jabbour D."/>
            <person name="Luo H."/>
            <person name="Baker S.E."/>
            <person name="Pisabarro A.G."/>
            <person name="Walton J.D."/>
            <person name="Blanchette R.A."/>
            <person name="Henrissat B."/>
            <person name="Martin F."/>
            <person name="Cullen D."/>
            <person name="Hibbett D.S."/>
            <person name="Grigoriev I.V."/>
        </authorList>
    </citation>
    <scope>NUCLEOTIDE SEQUENCE [LARGE SCALE GENOMIC DNA]</scope>
    <source>
        <strain evidence="3">MUCL 33604</strain>
    </source>
</reference>
<dbReference type="Proteomes" id="UP000027265">
    <property type="component" value="Unassembled WGS sequence"/>
</dbReference>
<proteinExistence type="predicted"/>
<keyword evidence="1" id="KW-1133">Transmembrane helix</keyword>
<organism evidence="2 3">
    <name type="scientific">Jaapia argillacea MUCL 33604</name>
    <dbReference type="NCBI Taxonomy" id="933084"/>
    <lineage>
        <taxon>Eukaryota</taxon>
        <taxon>Fungi</taxon>
        <taxon>Dikarya</taxon>
        <taxon>Basidiomycota</taxon>
        <taxon>Agaricomycotina</taxon>
        <taxon>Agaricomycetes</taxon>
        <taxon>Agaricomycetidae</taxon>
        <taxon>Jaapiales</taxon>
        <taxon>Jaapiaceae</taxon>
        <taxon>Jaapia</taxon>
    </lineage>
</organism>
<evidence type="ECO:0000313" key="2">
    <source>
        <dbReference type="EMBL" id="KDQ64119.1"/>
    </source>
</evidence>
<gene>
    <name evidence="2" type="ORF">JAAARDRAFT_52112</name>
</gene>
<evidence type="ECO:0000313" key="3">
    <source>
        <dbReference type="Proteomes" id="UP000027265"/>
    </source>
</evidence>
<keyword evidence="3" id="KW-1185">Reference proteome</keyword>
<evidence type="ECO:0000256" key="1">
    <source>
        <dbReference type="SAM" id="Phobius"/>
    </source>
</evidence>
<dbReference type="EMBL" id="KL197709">
    <property type="protein sequence ID" value="KDQ64119.1"/>
    <property type="molecule type" value="Genomic_DNA"/>
</dbReference>
<dbReference type="HOGENOM" id="CLU_1057926_0_0_1"/>
<feature type="transmembrane region" description="Helical" evidence="1">
    <location>
        <begin position="6"/>
        <end position="25"/>
    </location>
</feature>
<keyword evidence="1" id="KW-0472">Membrane</keyword>
<dbReference type="InParanoid" id="A0A067QAY3"/>
<sequence>MSNASNIFGYVAGSISLAALIIGYFGTRLPSLRMKALEEVLSETENTLQTAKQSGFLTDDDFVIKVEDCLASLRATSAELHIRTVCATSTWKECTEICKGLSNQISGCIVEVKKLRASVVTTSESERIRMLRENRSSRTQSILSDQTMFPPAFDCHRSYHPSSTARSWYTTDIIARPGSCPPSIDCTVSWCPKPRATRDEHGFSSPGFVLTAEPSSSTMVSQRDAAMEPPVRSAFGGILSVVNFVPQIMWRTNPRSDLEMGET</sequence>
<keyword evidence="1" id="KW-0812">Transmembrane</keyword>